<dbReference type="SUPFAM" id="SSF48452">
    <property type="entry name" value="TPR-like"/>
    <property type="match status" value="1"/>
</dbReference>
<evidence type="ECO:0000256" key="4">
    <source>
        <dbReference type="ARBA" id="ARBA00022490"/>
    </source>
</evidence>
<reference evidence="10 11" key="1">
    <citation type="journal article" date="2019" name="Fungal Biol. Biotechnol.">
        <title>Draft genome sequence of fastidious pathogen Ceratobasidium theobromae, which causes vascular-streak dieback in Theobroma cacao.</title>
        <authorList>
            <person name="Ali S.S."/>
            <person name="Asman A."/>
            <person name="Shao J."/>
            <person name="Firmansyah A.P."/>
            <person name="Susilo A.W."/>
            <person name="Rosmana A."/>
            <person name="McMahon P."/>
            <person name="Junaid M."/>
            <person name="Guest D."/>
            <person name="Kheng T.Y."/>
            <person name="Meinhardt L.W."/>
            <person name="Bailey B.A."/>
        </authorList>
    </citation>
    <scope>NUCLEOTIDE SEQUENCE [LARGE SCALE GENOMIC DNA]</scope>
    <source>
        <strain evidence="10 11">CT2</strain>
    </source>
</reference>
<organism evidence="10 11">
    <name type="scientific">Ceratobasidium theobromae</name>
    <dbReference type="NCBI Taxonomy" id="1582974"/>
    <lineage>
        <taxon>Eukaryota</taxon>
        <taxon>Fungi</taxon>
        <taxon>Dikarya</taxon>
        <taxon>Basidiomycota</taxon>
        <taxon>Agaricomycotina</taxon>
        <taxon>Agaricomycetes</taxon>
        <taxon>Cantharellales</taxon>
        <taxon>Ceratobasidiaceae</taxon>
        <taxon>Ceratobasidium</taxon>
    </lineage>
</organism>
<evidence type="ECO:0000313" key="11">
    <source>
        <dbReference type="Proteomes" id="UP000383932"/>
    </source>
</evidence>
<comment type="caution">
    <text evidence="10">The sequence shown here is derived from an EMBL/GenBank/DDBJ whole genome shotgun (WGS) entry which is preliminary data.</text>
</comment>
<dbReference type="GO" id="GO:0005052">
    <property type="term" value="F:peroxisome matrix targeting signal-1 binding"/>
    <property type="evidence" value="ECO:0007669"/>
    <property type="project" value="TreeGrafter"/>
</dbReference>
<feature type="repeat" description="TPR" evidence="8">
    <location>
        <begin position="536"/>
        <end position="569"/>
    </location>
</feature>
<sequence length="691" mass="75256">MALPMLLNGGAECGPSNALQGFSKQFDQDRGPAHVSRVVQPRKHPPTQSTPSGQYRTGSRGSLVHPPRPSGAAVNPLEQDAMRFMGPMPGAGQTMTFDVGALRGALPLVSAAPAPAASGWAADFARAAGGVAAPSVAGTGAEWALQMQAQSGIERAAALPAQMQRMDASIQRSMAYTPMGMMNMSTFNQFQPSPMHPPEPHIVFPDIEQVQPVHAEPAPTTNPVSNPQERSELAETARQLLEALEHETRPKFRNSQFMGLMRQLRDGQVVVQDGEMVPASEARPTVETTSDKGKAKAVPGQPLQRRKSVHFDSADPSSLATEQESDDAFDNAGLFYDVYDRTRRSVAMPTAQTNEWAQLQEDWDAFEATASGIKPVKPQRYRFQKNNPYLAGTRTHEMHRHGPGLQQASRVLEHEAAVQRDPTNAQAWLALGVKQQENEREQHAIDALCEAVLQDPLCMPAYLALAVSYANEGDKVSVHKAIGDWMAGRGAKVRKVGGLGELGVVEGVASVDEIHQEYVSGLLSMARQSPNGEIDADIQMALGVLLNTMDDYVKAQDCFRTALAVRPDDWLLFNRVGATLANSGNPSEAVPFYYKALELNPGYIRARYNLGISCVSLRRYDEAAQHLVDALVLQESEGANSERGVTSDSLWDTLRSTCLSLQRVDLAVLCESRDLQKFIDKFHQADPHVTP</sequence>
<dbReference type="EMBL" id="SSOP01000004">
    <property type="protein sequence ID" value="KAB5596018.1"/>
    <property type="molecule type" value="Genomic_DNA"/>
</dbReference>
<keyword evidence="6 8" id="KW-0802">TPR repeat</keyword>
<evidence type="ECO:0000256" key="6">
    <source>
        <dbReference type="ARBA" id="ARBA00022803"/>
    </source>
</evidence>
<keyword evidence="10" id="KW-0675">Receptor</keyword>
<feature type="repeat" description="TPR" evidence="8">
    <location>
        <begin position="570"/>
        <end position="603"/>
    </location>
</feature>
<name>A0A5N5QWF5_9AGAM</name>
<dbReference type="PROSITE" id="PS50005">
    <property type="entry name" value="TPR"/>
    <property type="match status" value="2"/>
</dbReference>
<dbReference type="Pfam" id="PF14559">
    <property type="entry name" value="TPR_19"/>
    <property type="match status" value="1"/>
</dbReference>
<dbReference type="Gene3D" id="1.25.40.10">
    <property type="entry name" value="Tetratricopeptide repeat domain"/>
    <property type="match status" value="1"/>
</dbReference>
<evidence type="ECO:0000256" key="8">
    <source>
        <dbReference type="PROSITE-ProRule" id="PRU00339"/>
    </source>
</evidence>
<comment type="similarity">
    <text evidence="3">Belongs to the peroxisomal targeting signal receptor family.</text>
</comment>
<proteinExistence type="inferred from homology"/>
<dbReference type="PANTHER" id="PTHR10130">
    <property type="entry name" value="PEROXISOMAL TARGETING SIGNAL 1 RECEPTOR PEX5"/>
    <property type="match status" value="1"/>
</dbReference>
<dbReference type="OrthoDB" id="10006023at2759"/>
<evidence type="ECO:0000256" key="9">
    <source>
        <dbReference type="SAM" id="MobiDB-lite"/>
    </source>
</evidence>
<feature type="region of interest" description="Disordered" evidence="9">
    <location>
        <begin position="275"/>
        <end position="326"/>
    </location>
</feature>
<evidence type="ECO:0000313" key="10">
    <source>
        <dbReference type="EMBL" id="KAB5596018.1"/>
    </source>
</evidence>
<dbReference type="GO" id="GO:0016560">
    <property type="term" value="P:protein import into peroxisome matrix, docking"/>
    <property type="evidence" value="ECO:0007669"/>
    <property type="project" value="TreeGrafter"/>
</dbReference>
<dbReference type="AlphaFoldDB" id="A0A5N5QWF5"/>
<dbReference type="InterPro" id="IPR019734">
    <property type="entry name" value="TPR_rpt"/>
</dbReference>
<feature type="compositionally biased region" description="Polar residues" evidence="9">
    <location>
        <begin position="46"/>
        <end position="60"/>
    </location>
</feature>
<keyword evidence="7" id="KW-0576">Peroxisome</keyword>
<evidence type="ECO:0000256" key="5">
    <source>
        <dbReference type="ARBA" id="ARBA00022737"/>
    </source>
</evidence>
<dbReference type="SMART" id="SM00028">
    <property type="entry name" value="TPR"/>
    <property type="match status" value="4"/>
</dbReference>
<evidence type="ECO:0000256" key="1">
    <source>
        <dbReference type="ARBA" id="ARBA00004275"/>
    </source>
</evidence>
<comment type="subcellular location">
    <subcellularLocation>
        <location evidence="2">Cytoplasm</location>
    </subcellularLocation>
    <subcellularLocation>
        <location evidence="1">Peroxisome</location>
    </subcellularLocation>
</comment>
<keyword evidence="11" id="KW-1185">Reference proteome</keyword>
<dbReference type="InterPro" id="IPR011990">
    <property type="entry name" value="TPR-like_helical_dom_sf"/>
</dbReference>
<dbReference type="GO" id="GO:0005829">
    <property type="term" value="C:cytosol"/>
    <property type="evidence" value="ECO:0007669"/>
    <property type="project" value="TreeGrafter"/>
</dbReference>
<evidence type="ECO:0000256" key="7">
    <source>
        <dbReference type="ARBA" id="ARBA00023140"/>
    </source>
</evidence>
<evidence type="ECO:0000256" key="3">
    <source>
        <dbReference type="ARBA" id="ARBA00005348"/>
    </source>
</evidence>
<keyword evidence="4" id="KW-0963">Cytoplasm</keyword>
<dbReference type="GO" id="GO:0005778">
    <property type="term" value="C:peroxisomal membrane"/>
    <property type="evidence" value="ECO:0007669"/>
    <property type="project" value="TreeGrafter"/>
</dbReference>
<dbReference type="Proteomes" id="UP000383932">
    <property type="component" value="Unassembled WGS sequence"/>
</dbReference>
<dbReference type="Gene3D" id="6.10.280.230">
    <property type="match status" value="1"/>
</dbReference>
<dbReference type="PANTHER" id="PTHR10130:SF0">
    <property type="entry name" value="GH08708P"/>
    <property type="match status" value="1"/>
</dbReference>
<gene>
    <name evidence="10" type="ORF">CTheo_535</name>
</gene>
<protein>
    <submittedName>
        <fullName evidence="10">Peroxisomal targeting signal receptor</fullName>
    </submittedName>
</protein>
<keyword evidence="5" id="KW-0677">Repeat</keyword>
<evidence type="ECO:0000256" key="2">
    <source>
        <dbReference type="ARBA" id="ARBA00004496"/>
    </source>
</evidence>
<feature type="region of interest" description="Disordered" evidence="9">
    <location>
        <begin position="1"/>
        <end position="73"/>
    </location>
</feature>
<dbReference type="InterPro" id="IPR024111">
    <property type="entry name" value="PEX5/PEX5L"/>
</dbReference>
<accession>A0A5N5QWF5</accession>